<name>A0A6J4TUU1_9BACT</name>
<organism evidence="3">
    <name type="scientific">uncultured Thermomicrobiales bacterium</name>
    <dbReference type="NCBI Taxonomy" id="1645740"/>
    <lineage>
        <taxon>Bacteria</taxon>
        <taxon>Pseudomonadati</taxon>
        <taxon>Thermomicrobiota</taxon>
        <taxon>Thermomicrobia</taxon>
        <taxon>Thermomicrobiales</taxon>
        <taxon>environmental samples</taxon>
    </lineage>
</organism>
<comment type="similarity">
    <text evidence="1 2">Belongs to the UPF0102 family.</text>
</comment>
<dbReference type="Gene3D" id="3.40.1350.10">
    <property type="match status" value="1"/>
</dbReference>
<dbReference type="PANTHER" id="PTHR34039:SF1">
    <property type="entry name" value="UPF0102 PROTEIN YRAN"/>
    <property type="match status" value="1"/>
</dbReference>
<dbReference type="SUPFAM" id="SSF52980">
    <property type="entry name" value="Restriction endonuclease-like"/>
    <property type="match status" value="1"/>
</dbReference>
<accession>A0A6J4TUU1</accession>
<protein>
    <recommendedName>
        <fullName evidence="2">UPF0102 protein AVDCRST_MAG49-29</fullName>
    </recommendedName>
</protein>
<dbReference type="HAMAP" id="MF_00048">
    <property type="entry name" value="UPF0102"/>
    <property type="match status" value="1"/>
</dbReference>
<gene>
    <name evidence="3" type="ORF">AVDCRST_MAG49-29</name>
</gene>
<dbReference type="InterPro" id="IPR011856">
    <property type="entry name" value="tRNA_endonuc-like_dom_sf"/>
</dbReference>
<evidence type="ECO:0000313" key="3">
    <source>
        <dbReference type="EMBL" id="CAA9532939.1"/>
    </source>
</evidence>
<proteinExistence type="inferred from homology"/>
<dbReference type="NCBIfam" id="NF009150">
    <property type="entry name" value="PRK12497.1-3"/>
    <property type="match status" value="1"/>
</dbReference>
<dbReference type="PANTHER" id="PTHR34039">
    <property type="entry name" value="UPF0102 PROTEIN YRAN"/>
    <property type="match status" value="1"/>
</dbReference>
<dbReference type="GO" id="GO:0003676">
    <property type="term" value="F:nucleic acid binding"/>
    <property type="evidence" value="ECO:0007669"/>
    <property type="project" value="InterPro"/>
</dbReference>
<dbReference type="Pfam" id="PF02021">
    <property type="entry name" value="UPF0102"/>
    <property type="match status" value="1"/>
</dbReference>
<dbReference type="CDD" id="cd20736">
    <property type="entry name" value="PoNe_Nuclease"/>
    <property type="match status" value="1"/>
</dbReference>
<dbReference type="InterPro" id="IPR003509">
    <property type="entry name" value="UPF0102_YraN-like"/>
</dbReference>
<dbReference type="AlphaFoldDB" id="A0A6J4TUU1"/>
<dbReference type="NCBIfam" id="TIGR00252">
    <property type="entry name" value="YraN family protein"/>
    <property type="match status" value="1"/>
</dbReference>
<sequence length="129" mass="14130">MSRPAERRRALGDAGEKHARRFLEARGLTFLAGNWRSSVGEVDLVMHDAKADEVVFVEVKTRRGEASGRAEESVSAAQARRLLATGEAYLETRPDLADLVWRIDLVAITLGTGGRVEAVAHHPNALGEW</sequence>
<evidence type="ECO:0000256" key="2">
    <source>
        <dbReference type="HAMAP-Rule" id="MF_00048"/>
    </source>
</evidence>
<reference evidence="3" key="1">
    <citation type="submission" date="2020-02" db="EMBL/GenBank/DDBJ databases">
        <authorList>
            <person name="Meier V. D."/>
        </authorList>
    </citation>
    <scope>NUCLEOTIDE SEQUENCE</scope>
    <source>
        <strain evidence="3">AVDCRST_MAG49</strain>
    </source>
</reference>
<dbReference type="EMBL" id="CADCWG010000002">
    <property type="protein sequence ID" value="CAA9532939.1"/>
    <property type="molecule type" value="Genomic_DNA"/>
</dbReference>
<evidence type="ECO:0000256" key="1">
    <source>
        <dbReference type="ARBA" id="ARBA00006738"/>
    </source>
</evidence>
<dbReference type="InterPro" id="IPR011335">
    <property type="entry name" value="Restrct_endonuc-II-like"/>
</dbReference>